<evidence type="ECO:0000313" key="3">
    <source>
        <dbReference type="Proteomes" id="UP001521184"/>
    </source>
</evidence>
<keyword evidence="1" id="KW-0732">Signal</keyword>
<accession>A0ABR3U1S5</accession>
<reference evidence="2 3" key="1">
    <citation type="journal article" date="2023" name="Plant Dis.">
        <title>First Report of Diplodia intermedia Causing Canker and Dieback Diseases on Apple Trees in Canada.</title>
        <authorList>
            <person name="Ellouze W."/>
            <person name="Ilyukhin E."/>
            <person name="Sulman M."/>
            <person name="Ali S."/>
        </authorList>
    </citation>
    <scope>NUCLEOTIDE SEQUENCE [LARGE SCALE GENOMIC DNA]</scope>
    <source>
        <strain evidence="2 3">M45-28</strain>
    </source>
</reference>
<protein>
    <submittedName>
        <fullName evidence="2">Uncharacterized protein</fullName>
    </submittedName>
</protein>
<comment type="caution">
    <text evidence="2">The sequence shown here is derived from an EMBL/GenBank/DDBJ whole genome shotgun (WGS) entry which is preliminary data.</text>
</comment>
<dbReference type="Proteomes" id="UP001521184">
    <property type="component" value="Unassembled WGS sequence"/>
</dbReference>
<dbReference type="PROSITE" id="PS51257">
    <property type="entry name" value="PROKAR_LIPOPROTEIN"/>
    <property type="match status" value="1"/>
</dbReference>
<feature type="chain" id="PRO_5046460488" evidence="1">
    <location>
        <begin position="22"/>
        <end position="68"/>
    </location>
</feature>
<feature type="signal peptide" evidence="1">
    <location>
        <begin position="1"/>
        <end position="21"/>
    </location>
</feature>
<organism evidence="2 3">
    <name type="scientific">Diplodia intermedia</name>
    <dbReference type="NCBI Taxonomy" id="856260"/>
    <lineage>
        <taxon>Eukaryota</taxon>
        <taxon>Fungi</taxon>
        <taxon>Dikarya</taxon>
        <taxon>Ascomycota</taxon>
        <taxon>Pezizomycotina</taxon>
        <taxon>Dothideomycetes</taxon>
        <taxon>Dothideomycetes incertae sedis</taxon>
        <taxon>Botryosphaeriales</taxon>
        <taxon>Botryosphaeriaceae</taxon>
        <taxon>Diplodia</taxon>
    </lineage>
</organism>
<gene>
    <name evidence="2" type="ORF">SLS58_001659</name>
</gene>
<evidence type="ECO:0000313" key="2">
    <source>
        <dbReference type="EMBL" id="KAL1649602.1"/>
    </source>
</evidence>
<proteinExistence type="predicted"/>
<dbReference type="EMBL" id="JAKEKT020000006">
    <property type="protein sequence ID" value="KAL1649602.1"/>
    <property type="molecule type" value="Genomic_DNA"/>
</dbReference>
<name>A0ABR3U1S5_9PEZI</name>
<keyword evidence="3" id="KW-1185">Reference proteome</keyword>
<evidence type="ECO:0000256" key="1">
    <source>
        <dbReference type="SAM" id="SignalP"/>
    </source>
</evidence>
<sequence>MFSKAIVQALAISAVATGVAAQACPESGPGASPDSLFKSCGQVQGSMNVCTTGAVTACSCSVLQNEME</sequence>